<accession>A0A7J6LL60</accession>
<dbReference type="InterPro" id="IPR004087">
    <property type="entry name" value="KH_dom"/>
</dbReference>
<dbReference type="Pfam" id="PF00013">
    <property type="entry name" value="KH_1"/>
    <property type="match status" value="2"/>
</dbReference>
<dbReference type="Gene3D" id="3.30.1370.10">
    <property type="entry name" value="K Homology domain, type 1"/>
    <property type="match status" value="2"/>
</dbReference>
<dbReference type="OrthoDB" id="527344at2759"/>
<keyword evidence="5 11" id="KW-0479">Metal-binding</keyword>
<keyword evidence="3" id="KW-0819">tRNA processing</keyword>
<evidence type="ECO:0000313" key="15">
    <source>
        <dbReference type="Proteomes" id="UP000591131"/>
    </source>
</evidence>
<dbReference type="GO" id="GO:0008270">
    <property type="term" value="F:zinc ion binding"/>
    <property type="evidence" value="ECO:0007669"/>
    <property type="project" value="UniProtKB-KW"/>
</dbReference>
<dbReference type="CDD" id="cd07717">
    <property type="entry name" value="RNaseZ_ZiPD-like_MBL-fold"/>
    <property type="match status" value="1"/>
</dbReference>
<dbReference type="SMART" id="SM00322">
    <property type="entry name" value="KH"/>
    <property type="match status" value="2"/>
</dbReference>
<dbReference type="HAMAP" id="MF_01818">
    <property type="entry name" value="RNase_Z_BN"/>
    <property type="match status" value="1"/>
</dbReference>
<proteinExistence type="inferred from homology"/>
<comment type="subunit">
    <text evidence="2">Homodimer.</text>
</comment>
<evidence type="ECO:0000259" key="13">
    <source>
        <dbReference type="PROSITE" id="PS50145"/>
    </source>
</evidence>
<evidence type="ECO:0000256" key="1">
    <source>
        <dbReference type="ARBA" id="ARBA00001947"/>
    </source>
</evidence>
<dbReference type="EMBL" id="JAAPAO010000445">
    <property type="protein sequence ID" value="KAF4659641.1"/>
    <property type="molecule type" value="Genomic_DNA"/>
</dbReference>
<dbReference type="NCBIfam" id="NF000801">
    <property type="entry name" value="PRK00055.1-3"/>
    <property type="match status" value="1"/>
</dbReference>
<dbReference type="InterPro" id="IPR013471">
    <property type="entry name" value="RNase_Z/BN"/>
</dbReference>
<protein>
    <submittedName>
        <fullName evidence="14">Zinc phosphodiesterase ELAC protein 1</fullName>
    </submittedName>
</protein>
<name>A0A7J6LL60_PERCH</name>
<comment type="cofactor">
    <cofactor evidence="1">
        <name>Zn(2+)</name>
        <dbReference type="ChEBI" id="CHEBI:29105"/>
    </cofactor>
</comment>
<feature type="zinc finger region" description="TRAF-type" evidence="11">
    <location>
        <begin position="1067"/>
        <end position="1107"/>
    </location>
</feature>
<keyword evidence="10" id="KW-0694">RNA-binding</keyword>
<evidence type="ECO:0000256" key="2">
    <source>
        <dbReference type="ARBA" id="ARBA00011738"/>
    </source>
</evidence>
<keyword evidence="9 11" id="KW-0862">Zinc</keyword>
<keyword evidence="15" id="KW-1185">Reference proteome</keyword>
<gene>
    <name evidence="14" type="primary">ELAC1_2</name>
    <name evidence="14" type="ORF">FOL47_007496</name>
</gene>
<dbReference type="Proteomes" id="UP000591131">
    <property type="component" value="Unassembled WGS sequence"/>
</dbReference>
<dbReference type="InterPro" id="IPR001279">
    <property type="entry name" value="Metallo-B-lactamas"/>
</dbReference>
<dbReference type="InterPro" id="IPR011044">
    <property type="entry name" value="Quino_amine_DH_bsu"/>
</dbReference>
<evidence type="ECO:0000256" key="4">
    <source>
        <dbReference type="ARBA" id="ARBA00022722"/>
    </source>
</evidence>
<evidence type="ECO:0000256" key="3">
    <source>
        <dbReference type="ARBA" id="ARBA00022694"/>
    </source>
</evidence>
<organism evidence="14 15">
    <name type="scientific">Perkinsus chesapeaki</name>
    <name type="common">Clam parasite</name>
    <name type="synonym">Perkinsus andrewsi</name>
    <dbReference type="NCBI Taxonomy" id="330153"/>
    <lineage>
        <taxon>Eukaryota</taxon>
        <taxon>Sar</taxon>
        <taxon>Alveolata</taxon>
        <taxon>Perkinsozoa</taxon>
        <taxon>Perkinsea</taxon>
        <taxon>Perkinsida</taxon>
        <taxon>Perkinsidae</taxon>
        <taxon>Perkinsus</taxon>
    </lineage>
</organism>
<evidence type="ECO:0000313" key="14">
    <source>
        <dbReference type="EMBL" id="KAF4659641.1"/>
    </source>
</evidence>
<dbReference type="SUPFAM" id="SSF50969">
    <property type="entry name" value="YVTN repeat-like/Quinoprotein amine dehydrogenase"/>
    <property type="match status" value="1"/>
</dbReference>
<dbReference type="Pfam" id="PF12706">
    <property type="entry name" value="Lactamase_B_2"/>
    <property type="match status" value="1"/>
</dbReference>
<feature type="compositionally biased region" description="Polar residues" evidence="12">
    <location>
        <begin position="1"/>
        <end position="11"/>
    </location>
</feature>
<evidence type="ECO:0000256" key="9">
    <source>
        <dbReference type="ARBA" id="ARBA00022833"/>
    </source>
</evidence>
<dbReference type="PANTHER" id="PTHR46018:SF2">
    <property type="entry name" value="ZINC PHOSPHODIESTERASE ELAC PROTEIN 1"/>
    <property type="match status" value="1"/>
</dbReference>
<keyword evidence="6" id="KW-0255">Endonuclease</keyword>
<dbReference type="InterPro" id="IPR004088">
    <property type="entry name" value="KH_dom_type_1"/>
</dbReference>
<dbReference type="InterPro" id="IPR001293">
    <property type="entry name" value="Znf_TRAF"/>
</dbReference>
<keyword evidence="4" id="KW-0540">Nuclease</keyword>
<comment type="caution">
    <text evidence="14">The sequence shown here is derived from an EMBL/GenBank/DDBJ whole genome shotgun (WGS) entry which is preliminary data.</text>
</comment>
<evidence type="ECO:0000256" key="8">
    <source>
        <dbReference type="ARBA" id="ARBA00022801"/>
    </source>
</evidence>
<feature type="region of interest" description="Disordered" evidence="12">
    <location>
        <begin position="1"/>
        <end position="20"/>
    </location>
</feature>
<dbReference type="GO" id="GO:0042781">
    <property type="term" value="F:3'-tRNA processing endoribonuclease activity"/>
    <property type="evidence" value="ECO:0007669"/>
    <property type="project" value="TreeGrafter"/>
</dbReference>
<feature type="domain" description="TRAF-type" evidence="13">
    <location>
        <begin position="1067"/>
        <end position="1107"/>
    </location>
</feature>
<evidence type="ECO:0000256" key="10">
    <source>
        <dbReference type="PROSITE-ProRule" id="PRU00117"/>
    </source>
</evidence>
<keyword evidence="8" id="KW-0378">Hydrolase</keyword>
<feature type="region of interest" description="Disordered" evidence="12">
    <location>
        <begin position="1753"/>
        <end position="1773"/>
    </location>
</feature>
<dbReference type="GO" id="GO:0005634">
    <property type="term" value="C:nucleus"/>
    <property type="evidence" value="ECO:0007669"/>
    <property type="project" value="TreeGrafter"/>
</dbReference>
<dbReference type="Gene3D" id="3.60.15.10">
    <property type="entry name" value="Ribonuclease Z/Hydroxyacylglutathione hydrolase-like"/>
    <property type="match status" value="1"/>
</dbReference>
<evidence type="ECO:0000256" key="12">
    <source>
        <dbReference type="SAM" id="MobiDB-lite"/>
    </source>
</evidence>
<dbReference type="GO" id="GO:0003723">
    <property type="term" value="F:RNA binding"/>
    <property type="evidence" value="ECO:0007669"/>
    <property type="project" value="UniProtKB-UniRule"/>
</dbReference>
<dbReference type="InterPro" id="IPR036612">
    <property type="entry name" value="KH_dom_type_1_sf"/>
</dbReference>
<evidence type="ECO:0000256" key="11">
    <source>
        <dbReference type="PROSITE-ProRule" id="PRU00207"/>
    </source>
</evidence>
<dbReference type="PROSITE" id="PS50084">
    <property type="entry name" value="KH_TYPE_1"/>
    <property type="match status" value="2"/>
</dbReference>
<dbReference type="SUPFAM" id="SSF54791">
    <property type="entry name" value="Eukaryotic type KH-domain (KH-domain type I)"/>
    <property type="match status" value="2"/>
</dbReference>
<dbReference type="CDD" id="cd00105">
    <property type="entry name" value="KH-I"/>
    <property type="match status" value="1"/>
</dbReference>
<dbReference type="InterPro" id="IPR036866">
    <property type="entry name" value="RibonucZ/Hydroxyglut_hydro"/>
</dbReference>
<evidence type="ECO:0000256" key="5">
    <source>
        <dbReference type="ARBA" id="ARBA00022723"/>
    </source>
</evidence>
<dbReference type="PROSITE" id="PS50145">
    <property type="entry name" value="ZF_TRAF"/>
    <property type="match status" value="1"/>
</dbReference>
<evidence type="ECO:0000256" key="6">
    <source>
        <dbReference type="ARBA" id="ARBA00022759"/>
    </source>
</evidence>
<keyword evidence="7 11" id="KW-0863">Zinc-finger</keyword>
<evidence type="ECO:0000256" key="7">
    <source>
        <dbReference type="ARBA" id="ARBA00022771"/>
    </source>
</evidence>
<dbReference type="SUPFAM" id="SSF56281">
    <property type="entry name" value="Metallo-hydrolase/oxidoreductase"/>
    <property type="match status" value="1"/>
</dbReference>
<sequence>MASMLSGSQEAGQDRSKPAGGGSLESGIAYAKILIRPNVVGAILGRGGRSIRELAVRTRTRLRMSELDTSSRRGLGDGVRIVTLSGVLHSLWLAAEEICRKSFTAEGCHPVTDLNRIPVEFGGRLQSSAQNPLSGVEPPYGYYLIRLLIPDTSVPCILGPRGALHKDICAKSNSRISISSHESGVKERIVEVSGSTMQVLFGVKEVIKAMQNDRQLWSYMLPSLVPESKVYSHVMVVVHVEVAESSPDSFEAVVPTCSRCGIPPFAFRQVDSETVTVSLLESTRPGVLTLTGPLEAVHDCIARLGQGGLLNSILDTDAQPLIEVTKLLLLLQLLAIRSTASSAASAVELTLTDIAVERTVNDILTILLLTSRTVQWMESSKYELASLFQGVTVVLQDMLSLPELPISIRAILIPMKESGAPTTRRIQLLSIFGICADAALLRLSDILSDETQPLPSVLELTSLKNTLQWKLPPLEGQRRPRKRENEASDVLLVVPTLLYSVVQSTTKEATKYAKEVANDIRQAFLECMGPLEGNSKRVQVFLTGSKLSAGAEDTPCLSTIRDKFGELYYTEPVRCLLAHIEKVDRQRSDETPSGSSEELEKFIARKQSCLLKAADLAKCVVIIGAAPCWTQDPIVPALFDRPNLVVLWSARLLAREISPELCTRSSIVPYFHHYGPVAAVRSIATYIPDKTLAKSHQLDSQEVVLAFDPSDEVSLASVLDLQLKLKASHPDISVVLCSQSTLPLILKSSTASARTIALVVSLGYVAPKEFLSPGGVESGYLYVICCPAVFGHQPDLWCGFSENFTVGQIKSLETTPVVFLQLPGVVEAISSQSSNVEAVIDQLEASQGCAHQEGLLLACIANGAACIPAQRLPSVAALLRRCHVTIHWARAVTAIAACGAFDADTRKAFVTTVIGNEELPTILSQVDHEMTVFRLLLCLAPFPDLWPSVATPEWSALVARRRAIITECRSLRLRELAIELDLRICMSEHDATGAVEAARRLRMNQQLLREVDGWFKANGPSCSYGCGWRGSPLELPRHEGSVCHLRKVTCPLCFATGVFEDFSKTHVCPKSAVCCGRRGCFWTGPRDTLSEHKEKECDLRSVDCPHCGWAGAAWCTIDHNTRFHDGRRSAVIVTSSRVFTCRIDQPTLDIMDLAGPGGKGGPRPDAAAATTWSHSGTLMFVTLSRDGKRIDIFGPTRGLFTMPSSLHGQWFTCLAAWDKFICAATSGSSLILLEVSHEAGVEEVTCGSTEASSLHVLAMSRFYIVHVVPPFDGIKNISQRSPQLGGWLGGFAAAKLKGYAMLGKHIPQTTGSPARPHYQPHTLAMLGESQVVLTAKAQQLWIGDFTGNRLTTIQVTNRILCIAVARIDDVSFITAIGMDDGQVSVVEVDLTNGKHRVLGYGIHEDTVRDVALRGPKKGDTKRHCLLLAGTSEGDVVVWEVECPTTGEPSVGRLAALKVHGQVLTMQLDPRRMSSFFEQVVFLGTSSGVPQPGRRNVSSLVITLRTGRSILVDCGEGTQHQLMLSKVKLTKVDDIFITHLHGDHCYGIFGLLHSCCMGERTEPITVYGPRGIKTMIETVFALSGGWSGYELRVVELDPEQHSHFTINSGDVTVDACPLKHRLPTLGYVFTEPDKPGALNAALAAQMGARGPQFGELKEGRDVTLTDGTVIRAVHVLGKTTKGRTIAVLQDTCDSSEALPYLNQPDLLIHECTYHDKMREKAIEFGHSTAAMAGEFASLCGAKVLALTHFSPRYNDPDPNAVDSPSVSDLRDEAGTRAGPATEVFAAEDFMALTGPQFNRVAYDQRSRAAV</sequence>
<dbReference type="PANTHER" id="PTHR46018">
    <property type="entry name" value="ZINC PHOSPHODIESTERASE ELAC PROTEIN 1"/>
    <property type="match status" value="1"/>
</dbReference>
<reference evidence="14 15" key="1">
    <citation type="submission" date="2020-04" db="EMBL/GenBank/DDBJ databases">
        <title>Perkinsus chesapeaki whole genome sequence.</title>
        <authorList>
            <person name="Bogema D.R."/>
        </authorList>
    </citation>
    <scope>NUCLEOTIDE SEQUENCE [LARGE SCALE GENOMIC DNA]</scope>
    <source>
        <strain evidence="14">ATCC PRA-425</strain>
    </source>
</reference>